<dbReference type="SUPFAM" id="SSF53474">
    <property type="entry name" value="alpha/beta-Hydrolases"/>
    <property type="match status" value="1"/>
</dbReference>
<evidence type="ECO:0000256" key="2">
    <source>
        <dbReference type="SAM" id="Coils"/>
    </source>
</evidence>
<reference evidence="4" key="1">
    <citation type="submission" date="2021-01" db="EMBL/GenBank/DDBJ databases">
        <authorList>
            <person name="Corre E."/>
            <person name="Pelletier E."/>
            <person name="Niang G."/>
            <person name="Scheremetjew M."/>
            <person name="Finn R."/>
            <person name="Kale V."/>
            <person name="Holt S."/>
            <person name="Cochrane G."/>
            <person name="Meng A."/>
            <person name="Brown T."/>
            <person name="Cohen L."/>
        </authorList>
    </citation>
    <scope>NUCLEOTIDE SEQUENCE</scope>
    <source>
        <strain evidence="4">CCMP3105</strain>
    </source>
</reference>
<dbReference type="GO" id="GO:0005737">
    <property type="term" value="C:cytoplasm"/>
    <property type="evidence" value="ECO:0007669"/>
    <property type="project" value="TreeGrafter"/>
</dbReference>
<name>A0A7S4QAF6_9DINO</name>
<dbReference type="Gene3D" id="3.40.50.1820">
    <property type="entry name" value="alpha/beta hydrolase"/>
    <property type="match status" value="1"/>
</dbReference>
<dbReference type="GO" id="GO:0005634">
    <property type="term" value="C:nucleus"/>
    <property type="evidence" value="ECO:0007669"/>
    <property type="project" value="TreeGrafter"/>
</dbReference>
<feature type="domain" description="Serine hydrolase" evidence="3">
    <location>
        <begin position="230"/>
        <end position="433"/>
    </location>
</feature>
<feature type="coiled-coil region" evidence="2">
    <location>
        <begin position="729"/>
        <end position="756"/>
    </location>
</feature>
<dbReference type="PANTHER" id="PTHR48070:SF6">
    <property type="entry name" value="ESTERASE OVCA2"/>
    <property type="match status" value="1"/>
</dbReference>
<evidence type="ECO:0000313" key="4">
    <source>
        <dbReference type="EMBL" id="CAE4576212.1"/>
    </source>
</evidence>
<evidence type="ECO:0000259" key="3">
    <source>
        <dbReference type="Pfam" id="PF03959"/>
    </source>
</evidence>
<accession>A0A7S4QAF6</accession>
<keyword evidence="1" id="KW-0378">Hydrolase</keyword>
<dbReference type="GO" id="GO:0016787">
    <property type="term" value="F:hydrolase activity"/>
    <property type="evidence" value="ECO:0007669"/>
    <property type="project" value="UniProtKB-KW"/>
</dbReference>
<dbReference type="EMBL" id="HBNR01023654">
    <property type="protein sequence ID" value="CAE4576212.1"/>
    <property type="molecule type" value="Transcribed_RNA"/>
</dbReference>
<gene>
    <name evidence="4" type="ORF">AMON00008_LOCUS15832</name>
</gene>
<proteinExistence type="predicted"/>
<evidence type="ECO:0000256" key="1">
    <source>
        <dbReference type="ARBA" id="ARBA00022801"/>
    </source>
</evidence>
<protein>
    <recommendedName>
        <fullName evidence="3">Serine hydrolase domain-containing protein</fullName>
    </recommendedName>
</protein>
<dbReference type="InterPro" id="IPR029058">
    <property type="entry name" value="AB_hydrolase_fold"/>
</dbReference>
<dbReference type="InterPro" id="IPR005645">
    <property type="entry name" value="FSH-like_dom"/>
</dbReference>
<dbReference type="InterPro" id="IPR050593">
    <property type="entry name" value="LovG"/>
</dbReference>
<keyword evidence="2" id="KW-0175">Coiled coil</keyword>
<sequence>MPPLREVLLAPLFRDVEDYDCRLVELDRDATCGDIVHAVARELRLRRRDLALVGARGGAAGAPARFHAKEPPVAFMQVKGVHSLAGLPASLRVKPRRRAALTLQQALQIQKELLGAYGDEVFVTMMMEAQRECRERWRREGSFNSKDYSDLMKAALELAQGTVLPKWGYEATAQGMLQMQFHFAPWDPLPEIQTNVDIINHKIGFDYGWIGLDDGGERPRDRRFGRDGRLKMLYLYGGGCNAAVADMQCANVFRDSPMYANMEISVFEAPHEAAVTWHVSPIMQQQLRQFGETVYLYYERVPYANCQREIWEGIDDSLKALKDHFRRKGPYDGVVGFDMGGEVLLQAARLQQEGDPGFSGMFRFMVLFTAATARHLSNCERPRAPLQIPTLLSWANNDENHPYTMFEESALFIEEGFREVVLHSSGHNPPRLSGLTSAPIAERLTRFLEAMWTGAPWTPGVHPDGEWARGLGLPVARLPSGPAPGGTPRRLLVVHDPMGPHDYKLKIQRLEEAVRQGHLPGPESATLYARCGVPDVVGSARFDLEISTLTSEAFRARAYEGMSVDAVEYSEEQRSYDWHVRDDEVLNGQMKKEDLILHGHHEASANSVARHLLNNIKLDARDRIGVVGLGTGAFIAFTLAKIVVTEERAPLIGLWLVDPPTRLPSATTKQQGRLATCPVSVLIHESSIVGPAWCYETATRGPYVHSTFSRLDEMVRTVVDSFWSLCSEAACKAQELDMARRARQEAEERVWQEAEREAEGRRRREAEARVGREVAAAERTRLRASAVAWHAAAAQWGGPSAGRSRGTVPCRTCQGATVLEPRDG</sequence>
<dbReference type="Pfam" id="PF03959">
    <property type="entry name" value="FSH1"/>
    <property type="match status" value="1"/>
</dbReference>
<dbReference type="AlphaFoldDB" id="A0A7S4QAF6"/>
<organism evidence="4">
    <name type="scientific">Alexandrium monilatum</name>
    <dbReference type="NCBI Taxonomy" id="311494"/>
    <lineage>
        <taxon>Eukaryota</taxon>
        <taxon>Sar</taxon>
        <taxon>Alveolata</taxon>
        <taxon>Dinophyceae</taxon>
        <taxon>Gonyaulacales</taxon>
        <taxon>Pyrocystaceae</taxon>
        <taxon>Alexandrium</taxon>
    </lineage>
</organism>
<dbReference type="PANTHER" id="PTHR48070">
    <property type="entry name" value="ESTERASE OVCA2"/>
    <property type="match status" value="1"/>
</dbReference>